<name>A0A0B2W007_TOXCA</name>
<comment type="caution">
    <text evidence="2">The sequence shown here is derived from an EMBL/GenBank/DDBJ whole genome shotgun (WGS) entry which is preliminary data.</text>
</comment>
<feature type="compositionally biased region" description="Polar residues" evidence="1">
    <location>
        <begin position="16"/>
        <end position="27"/>
    </location>
</feature>
<evidence type="ECO:0000313" key="2">
    <source>
        <dbReference type="EMBL" id="KHN87009.1"/>
    </source>
</evidence>
<gene>
    <name evidence="2" type="ORF">Tcan_15221</name>
</gene>
<feature type="compositionally biased region" description="Basic and acidic residues" evidence="1">
    <location>
        <begin position="1"/>
        <end position="11"/>
    </location>
</feature>
<sequence>MGGHETTRVVRLDQSMPLSNHATPRSISWSRPKRSASAAPRSNSASRIKEQKEEEERRAMAEAAFTEWLIRKNKLPRGPRCSPSRDQIVQHVREDARQKVLNIWLARSHPSKKSSANIDHMSRSYHSDTS</sequence>
<evidence type="ECO:0000256" key="1">
    <source>
        <dbReference type="SAM" id="MobiDB-lite"/>
    </source>
</evidence>
<feature type="compositionally biased region" description="Low complexity" evidence="1">
    <location>
        <begin position="35"/>
        <end position="46"/>
    </location>
</feature>
<dbReference type="OrthoDB" id="5875462at2759"/>
<keyword evidence="3" id="KW-1185">Reference proteome</keyword>
<evidence type="ECO:0000313" key="3">
    <source>
        <dbReference type="Proteomes" id="UP000031036"/>
    </source>
</evidence>
<proteinExistence type="predicted"/>
<feature type="region of interest" description="Disordered" evidence="1">
    <location>
        <begin position="108"/>
        <end position="130"/>
    </location>
</feature>
<accession>A0A0B2W007</accession>
<reference evidence="2 3" key="1">
    <citation type="submission" date="2014-11" db="EMBL/GenBank/DDBJ databases">
        <title>Genetic blueprint of the zoonotic pathogen Toxocara canis.</title>
        <authorList>
            <person name="Zhu X.-Q."/>
            <person name="Korhonen P.K."/>
            <person name="Cai H."/>
            <person name="Young N.D."/>
            <person name="Nejsum P."/>
            <person name="von Samson-Himmelstjerna G."/>
            <person name="Boag P.R."/>
            <person name="Tan P."/>
            <person name="Li Q."/>
            <person name="Min J."/>
            <person name="Yang Y."/>
            <person name="Wang X."/>
            <person name="Fang X."/>
            <person name="Hall R.S."/>
            <person name="Hofmann A."/>
            <person name="Sternberg P.W."/>
            <person name="Jex A.R."/>
            <person name="Gasser R.B."/>
        </authorList>
    </citation>
    <scope>NUCLEOTIDE SEQUENCE [LARGE SCALE GENOMIC DNA]</scope>
    <source>
        <strain evidence="2">PN_DK_2014</strain>
    </source>
</reference>
<dbReference type="EMBL" id="JPKZ01000487">
    <property type="protein sequence ID" value="KHN87009.1"/>
    <property type="molecule type" value="Genomic_DNA"/>
</dbReference>
<dbReference type="AlphaFoldDB" id="A0A0B2W007"/>
<feature type="compositionally biased region" description="Basic and acidic residues" evidence="1">
    <location>
        <begin position="120"/>
        <end position="130"/>
    </location>
</feature>
<feature type="region of interest" description="Disordered" evidence="1">
    <location>
        <begin position="1"/>
        <end position="59"/>
    </location>
</feature>
<organism evidence="2 3">
    <name type="scientific">Toxocara canis</name>
    <name type="common">Canine roundworm</name>
    <dbReference type="NCBI Taxonomy" id="6265"/>
    <lineage>
        <taxon>Eukaryota</taxon>
        <taxon>Metazoa</taxon>
        <taxon>Ecdysozoa</taxon>
        <taxon>Nematoda</taxon>
        <taxon>Chromadorea</taxon>
        <taxon>Rhabditida</taxon>
        <taxon>Spirurina</taxon>
        <taxon>Ascaridomorpha</taxon>
        <taxon>Ascaridoidea</taxon>
        <taxon>Toxocaridae</taxon>
        <taxon>Toxocara</taxon>
    </lineage>
</organism>
<dbReference type="Proteomes" id="UP000031036">
    <property type="component" value="Unassembled WGS sequence"/>
</dbReference>
<feature type="compositionally biased region" description="Basic and acidic residues" evidence="1">
    <location>
        <begin position="47"/>
        <end position="59"/>
    </location>
</feature>
<protein>
    <submittedName>
        <fullName evidence="2">Uncharacterized protein</fullName>
    </submittedName>
</protein>